<organism evidence="2 3">
    <name type="scientific">Amycolatopsis pigmentata</name>
    <dbReference type="NCBI Taxonomy" id="450801"/>
    <lineage>
        <taxon>Bacteria</taxon>
        <taxon>Bacillati</taxon>
        <taxon>Actinomycetota</taxon>
        <taxon>Actinomycetes</taxon>
        <taxon>Pseudonocardiales</taxon>
        <taxon>Pseudonocardiaceae</taxon>
        <taxon>Amycolatopsis</taxon>
    </lineage>
</organism>
<accession>A0ABW5G7U2</accession>
<dbReference type="PANTHER" id="PTHR36437:SF2">
    <property type="entry name" value="GLYOXALASE_BLEOMYCIN RESISTANCE PROTEIN_DIOXYGENASE"/>
    <property type="match status" value="1"/>
</dbReference>
<dbReference type="InterPro" id="IPR037523">
    <property type="entry name" value="VOC_core"/>
</dbReference>
<gene>
    <name evidence="2" type="ORF">ACFSXZ_41025</name>
</gene>
<proteinExistence type="predicted"/>
<evidence type="ECO:0000259" key="1">
    <source>
        <dbReference type="PROSITE" id="PS51819"/>
    </source>
</evidence>
<dbReference type="Proteomes" id="UP001597417">
    <property type="component" value="Unassembled WGS sequence"/>
</dbReference>
<dbReference type="SUPFAM" id="SSF54593">
    <property type="entry name" value="Glyoxalase/Bleomycin resistance protein/Dihydroxybiphenyl dioxygenase"/>
    <property type="match status" value="1"/>
</dbReference>
<reference evidence="3" key="1">
    <citation type="journal article" date="2019" name="Int. J. Syst. Evol. Microbiol.">
        <title>The Global Catalogue of Microorganisms (GCM) 10K type strain sequencing project: providing services to taxonomists for standard genome sequencing and annotation.</title>
        <authorList>
            <consortium name="The Broad Institute Genomics Platform"/>
            <consortium name="The Broad Institute Genome Sequencing Center for Infectious Disease"/>
            <person name="Wu L."/>
            <person name="Ma J."/>
        </authorList>
    </citation>
    <scope>NUCLEOTIDE SEQUENCE [LARGE SCALE GENOMIC DNA]</scope>
    <source>
        <strain evidence="3">CGMCC 4.7645</strain>
    </source>
</reference>
<evidence type="ECO:0000313" key="3">
    <source>
        <dbReference type="Proteomes" id="UP001597417"/>
    </source>
</evidence>
<dbReference type="PROSITE" id="PS51819">
    <property type="entry name" value="VOC"/>
    <property type="match status" value="1"/>
</dbReference>
<dbReference type="InterPro" id="IPR004360">
    <property type="entry name" value="Glyas_Fos-R_dOase_dom"/>
</dbReference>
<dbReference type="Pfam" id="PF00903">
    <property type="entry name" value="Glyoxalase"/>
    <property type="match status" value="1"/>
</dbReference>
<protein>
    <submittedName>
        <fullName evidence="2">VOC family protein</fullName>
    </submittedName>
</protein>
<dbReference type="Gene3D" id="3.10.180.10">
    <property type="entry name" value="2,3-Dihydroxybiphenyl 1,2-Dioxygenase, domain 1"/>
    <property type="match status" value="1"/>
</dbReference>
<sequence length="134" mass="14551">MSKTVIGTGIRQVNLVCLPTPDLDTVISFYESLGFEKRTDVPMGDKYRWVEVYPPEGATGIALAPPREGTEATPAETGIILTTDDIDATHAEFKARGVDVDAEVARMGDPVPPMFWFRDPTGHSLMVVENTGQG</sequence>
<dbReference type="InterPro" id="IPR029068">
    <property type="entry name" value="Glyas_Bleomycin-R_OHBP_Dase"/>
</dbReference>
<dbReference type="RefSeq" id="WP_378271968.1">
    <property type="nucleotide sequence ID" value="NZ_JBHUKR010000033.1"/>
</dbReference>
<feature type="domain" description="VOC" evidence="1">
    <location>
        <begin position="12"/>
        <end position="130"/>
    </location>
</feature>
<name>A0ABW5G7U2_9PSEU</name>
<dbReference type="EMBL" id="JBHUKR010000033">
    <property type="protein sequence ID" value="MFD2422725.1"/>
    <property type="molecule type" value="Genomic_DNA"/>
</dbReference>
<evidence type="ECO:0000313" key="2">
    <source>
        <dbReference type="EMBL" id="MFD2422725.1"/>
    </source>
</evidence>
<keyword evidence="3" id="KW-1185">Reference proteome</keyword>
<dbReference type="PANTHER" id="PTHR36437">
    <property type="entry name" value="GLYOXALASE/BLEOMYCIN RESISTANCE PROTEIN/DIOXYGENASE"/>
    <property type="match status" value="1"/>
</dbReference>
<comment type="caution">
    <text evidence="2">The sequence shown here is derived from an EMBL/GenBank/DDBJ whole genome shotgun (WGS) entry which is preliminary data.</text>
</comment>